<evidence type="ECO:0000313" key="1">
    <source>
        <dbReference type="EMBL" id="GAN43899.1"/>
    </source>
</evidence>
<reference evidence="1" key="1">
    <citation type="submission" date="2015-03" db="EMBL/GenBank/DDBJ databases">
        <title>Draft genome sequence of Mizugakiibacter sediminis skMP5.</title>
        <authorList>
            <person name="Watanabe T."/>
            <person name="Kojima H."/>
            <person name="Fukui M."/>
        </authorList>
    </citation>
    <scope>NUCLEOTIDE SEQUENCE</scope>
    <source>
        <strain evidence="1">SkMP5</strain>
    </source>
</reference>
<dbReference type="Proteomes" id="UP000253740">
    <property type="component" value="Unassembled WGS sequence"/>
</dbReference>
<dbReference type="AlphaFoldDB" id="A0A0K8QPP3"/>
<gene>
    <name evidence="1" type="ORF">MBSD_0412</name>
    <name evidence="2" type="ORF">MBSD_n2185</name>
</gene>
<keyword evidence="3" id="KW-1185">Reference proteome</keyword>
<dbReference type="OrthoDB" id="1550866at2"/>
<accession>A0A0K8QPP3</accession>
<name>A0A0K8QPP3_9GAMM</name>
<evidence type="ECO:0008006" key="4">
    <source>
        <dbReference type="Google" id="ProtNLM"/>
    </source>
</evidence>
<dbReference type="RefSeq" id="WP_062537442.1">
    <property type="nucleotide sequence ID" value="NZ_DF970238.1"/>
</dbReference>
<reference evidence="2" key="2">
    <citation type="submission" date="2015-08" db="EMBL/GenBank/DDBJ databases">
        <title>Complete DNA Sequence of Pseudomonas syringae pv. actinidiae, the Causal Agent of Kiwifruit Canker Disease.</title>
        <authorList>
            <person name="Rikkerink E.H.A."/>
            <person name="Fineran P.C."/>
        </authorList>
    </citation>
    <scope>NUCLEOTIDE SEQUENCE</scope>
    <source>
        <strain evidence="2">SkMP5</strain>
    </source>
</reference>
<evidence type="ECO:0000313" key="3">
    <source>
        <dbReference type="Proteomes" id="UP000253740"/>
    </source>
</evidence>
<evidence type="ECO:0000313" key="2">
    <source>
        <dbReference type="EMBL" id="GAP66870.1"/>
    </source>
</evidence>
<proteinExistence type="predicted"/>
<dbReference type="Pfam" id="PF22398">
    <property type="entry name" value="DUF6978"/>
    <property type="match status" value="1"/>
</dbReference>
<sequence length="149" mass="17261">MADMHLTQAEADALLAMAKHRSDEERYDFPMGGQSLSIPLRSHDHREHFLLDLHRARINLAKVKFQSRARQVVVLARLDLGGAPHRNPDDTEVPAPHLHLYREGYGHRWAYPVPAERFRDVADLWRTLEDFMAYCNIVEPPIIERGLFT</sequence>
<dbReference type="EMBL" id="DF970238">
    <property type="protein sequence ID" value="GAP66870.1"/>
    <property type="molecule type" value="Genomic_DNA"/>
</dbReference>
<dbReference type="InterPro" id="IPR053916">
    <property type="entry name" value="DUF6978"/>
</dbReference>
<dbReference type="EMBL" id="DF952378">
    <property type="protein sequence ID" value="GAN43899.1"/>
    <property type="molecule type" value="Genomic_DNA"/>
</dbReference>
<dbReference type="HOGENOM" id="CLU_144223_0_0_6"/>
<protein>
    <recommendedName>
        <fullName evidence="4">Lj965 prophage protein</fullName>
    </recommendedName>
</protein>
<organism evidence="2">
    <name type="scientific">Mizugakiibacter sediminis</name>
    <dbReference type="NCBI Taxonomy" id="1475481"/>
    <lineage>
        <taxon>Bacteria</taxon>
        <taxon>Pseudomonadati</taxon>
        <taxon>Pseudomonadota</taxon>
        <taxon>Gammaproteobacteria</taxon>
        <taxon>Lysobacterales</taxon>
        <taxon>Rhodanobacteraceae</taxon>
        <taxon>Mizugakiibacter</taxon>
    </lineage>
</organism>
<dbReference type="STRING" id="1475481.GCA_000953855_02230"/>